<keyword evidence="2" id="KW-1185">Reference proteome</keyword>
<protein>
    <submittedName>
        <fullName evidence="1">Uncharacterized protein</fullName>
    </submittedName>
</protein>
<reference evidence="2" key="1">
    <citation type="journal article" date="2013" name="Nat. Genet.">
        <title>The duck genome and transcriptome provide insight into an avian influenza virus reservoir species.</title>
        <authorList>
            <person name="Huang Y."/>
            <person name="Li Y."/>
            <person name="Burt D.W."/>
            <person name="Chen H."/>
            <person name="Zhang Y."/>
            <person name="Qian W."/>
            <person name="Kim H."/>
            <person name="Gan S."/>
            <person name="Zhao Y."/>
            <person name="Li J."/>
            <person name="Yi K."/>
            <person name="Feng H."/>
            <person name="Zhu P."/>
            <person name="Li B."/>
            <person name="Liu Q."/>
            <person name="Fairley S."/>
            <person name="Magor K.E."/>
            <person name="Du Z."/>
            <person name="Hu X."/>
            <person name="Goodman L."/>
            <person name="Tafer H."/>
            <person name="Vignal A."/>
            <person name="Lee T."/>
            <person name="Kim K.W."/>
            <person name="Sheng Z."/>
            <person name="An Y."/>
            <person name="Searle S."/>
            <person name="Herrero J."/>
            <person name="Groenen M.A."/>
            <person name="Crooijmans R.P."/>
            <person name="Faraut T."/>
            <person name="Cai Q."/>
            <person name="Webster R.G."/>
            <person name="Aldridge J.R."/>
            <person name="Warren W.C."/>
            <person name="Bartschat S."/>
            <person name="Kehr S."/>
            <person name="Marz M."/>
            <person name="Stadler P.F."/>
            <person name="Smith J."/>
            <person name="Kraus R.H."/>
            <person name="Zhao Y."/>
            <person name="Ren L."/>
            <person name="Fei J."/>
            <person name="Morisson M."/>
            <person name="Kaiser P."/>
            <person name="Griffin D.K."/>
            <person name="Rao M."/>
            <person name="Pitel F."/>
            <person name="Wang J."/>
            <person name="Li N."/>
        </authorList>
    </citation>
    <scope>NUCLEOTIDE SEQUENCE [LARGE SCALE GENOMIC DNA]</scope>
</reference>
<evidence type="ECO:0000313" key="2">
    <source>
        <dbReference type="Proteomes" id="UP000296049"/>
    </source>
</evidence>
<accession>R0LAV3</accession>
<dbReference type="AlphaFoldDB" id="R0LAV3"/>
<organism evidence="1 2">
    <name type="scientific">Anas platyrhynchos</name>
    <name type="common">Mallard</name>
    <name type="synonym">Anas boschas</name>
    <dbReference type="NCBI Taxonomy" id="8839"/>
    <lineage>
        <taxon>Eukaryota</taxon>
        <taxon>Metazoa</taxon>
        <taxon>Chordata</taxon>
        <taxon>Craniata</taxon>
        <taxon>Vertebrata</taxon>
        <taxon>Euteleostomi</taxon>
        <taxon>Archelosauria</taxon>
        <taxon>Archosauria</taxon>
        <taxon>Dinosauria</taxon>
        <taxon>Saurischia</taxon>
        <taxon>Theropoda</taxon>
        <taxon>Coelurosauria</taxon>
        <taxon>Aves</taxon>
        <taxon>Neognathae</taxon>
        <taxon>Galloanserae</taxon>
        <taxon>Anseriformes</taxon>
        <taxon>Anatidae</taxon>
        <taxon>Anatinae</taxon>
        <taxon>Anas</taxon>
    </lineage>
</organism>
<dbReference type="Proteomes" id="UP000296049">
    <property type="component" value="Unassembled WGS sequence"/>
</dbReference>
<sequence>MDLHVLAWQKESAFEHLVMLKHALSKHPAHAHSSAVPKAKSPKEMLVFAAGFSQFSNSLDSFNKMLEKQLCFNGLQRSENSSLKEMAVWFSFCSECCCGIEKKNGEDEETLTLISELQAMFKDFLDSRLGKMTEKRQTWHSPEYRFGSQYVQASSRQCPILKPGGVPQYFILSLFWDHARNAEERTFTMWRSHTDWLAYPTCDKSFEYQLLSFFLNRCRSVARRQQVGIWCGRPRVKDT</sequence>
<name>R0LAV3_ANAPL</name>
<dbReference type="EMBL" id="KB743709">
    <property type="protein sequence ID" value="EOA97372.1"/>
    <property type="molecule type" value="Genomic_DNA"/>
</dbReference>
<proteinExistence type="predicted"/>
<gene>
    <name evidence="1" type="ORF">Anapl_09022</name>
</gene>
<evidence type="ECO:0000313" key="1">
    <source>
        <dbReference type="EMBL" id="EOA97372.1"/>
    </source>
</evidence>